<feature type="transmembrane region" description="Helical" evidence="1">
    <location>
        <begin position="6"/>
        <end position="24"/>
    </location>
</feature>
<reference evidence="3 4" key="1">
    <citation type="journal article" date="2015" name="Genome Announc.">
        <title>Expanding the biotechnology potential of lactobacilli through comparative genomics of 213 strains and associated genera.</title>
        <authorList>
            <person name="Sun Z."/>
            <person name="Harris H.M."/>
            <person name="McCann A."/>
            <person name="Guo C."/>
            <person name="Argimon S."/>
            <person name="Zhang W."/>
            <person name="Yang X."/>
            <person name="Jeffery I.B."/>
            <person name="Cooney J.C."/>
            <person name="Kagawa T.F."/>
            <person name="Liu W."/>
            <person name="Song Y."/>
            <person name="Salvetti E."/>
            <person name="Wrobel A."/>
            <person name="Rasinkangas P."/>
            <person name="Parkhill J."/>
            <person name="Rea M.C."/>
            <person name="O'Sullivan O."/>
            <person name="Ritari J."/>
            <person name="Douillard F.P."/>
            <person name="Paul Ross R."/>
            <person name="Yang R."/>
            <person name="Briner A.E."/>
            <person name="Felis G.E."/>
            <person name="de Vos W.M."/>
            <person name="Barrangou R."/>
            <person name="Klaenhammer T.R."/>
            <person name="Caufield P.W."/>
            <person name="Cui Y."/>
            <person name="Zhang H."/>
            <person name="O'Toole P.W."/>
        </authorList>
    </citation>
    <scope>NUCLEOTIDE SEQUENCE [LARGE SCALE GENOMIC DNA]</scope>
    <source>
        <strain evidence="3 4">DSM 19909</strain>
    </source>
</reference>
<sequence length="186" mass="20880">MTNFTQWLPYIAYVFVVLVGMGLLTSKKRTAGQLITIVTFGVYLTVVGYLTLTPTSFAYGIVPTMEPVWVGTVPTNPIPFRGIELDFYMNILMMIPMGVYFGLFRQRSTWQITLIGVLIGTSIESTQFVLDMALHMSRWVDINDVITNAAGVVVGYLAVMLLKHSPFKRVVRFFSLTKGQLVPQKI</sequence>
<name>A0A0R1LT55_9LACO</name>
<evidence type="ECO:0000256" key="1">
    <source>
        <dbReference type="SAM" id="Phobius"/>
    </source>
</evidence>
<feature type="domain" description="VanZ-like" evidence="2">
    <location>
        <begin position="40"/>
        <end position="162"/>
    </location>
</feature>
<dbReference type="InterPro" id="IPR053150">
    <property type="entry name" value="Teicoplanin_resist-assoc"/>
</dbReference>
<evidence type="ECO:0000259" key="2">
    <source>
        <dbReference type="Pfam" id="PF04892"/>
    </source>
</evidence>
<dbReference type="Pfam" id="PF04892">
    <property type="entry name" value="VanZ"/>
    <property type="match status" value="1"/>
</dbReference>
<dbReference type="OrthoDB" id="2247368at2"/>
<dbReference type="InterPro" id="IPR006976">
    <property type="entry name" value="VanZ-like"/>
</dbReference>
<feature type="transmembrane region" description="Helical" evidence="1">
    <location>
        <begin position="31"/>
        <end position="52"/>
    </location>
</feature>
<evidence type="ECO:0000313" key="3">
    <source>
        <dbReference type="EMBL" id="KRK98926.1"/>
    </source>
</evidence>
<feature type="transmembrane region" description="Helical" evidence="1">
    <location>
        <begin position="87"/>
        <end position="103"/>
    </location>
</feature>
<feature type="transmembrane region" description="Helical" evidence="1">
    <location>
        <begin position="110"/>
        <end position="130"/>
    </location>
</feature>
<comment type="caution">
    <text evidence="3">The sequence shown here is derived from an EMBL/GenBank/DDBJ whole genome shotgun (WGS) entry which is preliminary data.</text>
</comment>
<dbReference type="AlphaFoldDB" id="A0A0R1LT55"/>
<dbReference type="PANTHER" id="PTHR36834:SF1">
    <property type="entry name" value="INTEGRAL MEMBRANE PROTEIN"/>
    <property type="match status" value="1"/>
</dbReference>
<gene>
    <name evidence="3" type="ORF">FD04_GL000671</name>
</gene>
<accession>A0A0R1LT55</accession>
<dbReference type="EMBL" id="AZEE01000027">
    <property type="protein sequence ID" value="KRK98926.1"/>
    <property type="molecule type" value="Genomic_DNA"/>
</dbReference>
<organism evidence="3 4">
    <name type="scientific">Secundilactobacillus odoratitofui DSM 19909 = JCM 15043</name>
    <dbReference type="NCBI Taxonomy" id="1423776"/>
    <lineage>
        <taxon>Bacteria</taxon>
        <taxon>Bacillati</taxon>
        <taxon>Bacillota</taxon>
        <taxon>Bacilli</taxon>
        <taxon>Lactobacillales</taxon>
        <taxon>Lactobacillaceae</taxon>
        <taxon>Secundilactobacillus</taxon>
    </lineage>
</organism>
<keyword evidence="1" id="KW-1133">Transmembrane helix</keyword>
<feature type="transmembrane region" description="Helical" evidence="1">
    <location>
        <begin position="142"/>
        <end position="162"/>
    </location>
</feature>
<keyword evidence="1" id="KW-0812">Transmembrane</keyword>
<proteinExistence type="predicted"/>
<dbReference type="STRING" id="1423776.FD04_GL000671"/>
<keyword evidence="1" id="KW-0472">Membrane</keyword>
<dbReference type="PATRIC" id="fig|1423776.4.peg.674"/>
<dbReference type="Proteomes" id="UP000051160">
    <property type="component" value="Unassembled WGS sequence"/>
</dbReference>
<keyword evidence="4" id="KW-1185">Reference proteome</keyword>
<protein>
    <recommendedName>
        <fullName evidence="2">VanZ-like domain-containing protein</fullName>
    </recommendedName>
</protein>
<dbReference type="PANTHER" id="PTHR36834">
    <property type="entry name" value="MEMBRANE PROTEIN-RELATED"/>
    <property type="match status" value="1"/>
</dbReference>
<dbReference type="RefSeq" id="WP_054698896.1">
    <property type="nucleotide sequence ID" value="NZ_AZEE01000027.1"/>
</dbReference>
<evidence type="ECO:0000313" key="4">
    <source>
        <dbReference type="Proteomes" id="UP000051160"/>
    </source>
</evidence>